<evidence type="ECO:0000256" key="2">
    <source>
        <dbReference type="ARBA" id="ARBA00022849"/>
    </source>
</evidence>
<protein>
    <recommendedName>
        <fullName evidence="5 7">Arsenate reductase</fullName>
        <ecNumber evidence="4 7">1.20.4.1</ecNumber>
    </recommendedName>
</protein>
<sequence>MSIVIHHNPGCGTSTNVLDIIRQAGYDPVVVEYLNTGWTKEQLQGLFAAADLTPRGALRTYKTNAEELGLTDPSVSDEALLDAMVENPVLVNRPIVCSNKGVALCRPSEKILDLLQNWPAGPVYKKDGEMILDEDGNRV</sequence>
<evidence type="ECO:0000256" key="7">
    <source>
        <dbReference type="RuleBase" id="RU362029"/>
    </source>
</evidence>
<evidence type="ECO:0000313" key="8">
    <source>
        <dbReference type="EMBL" id="SLN50483.1"/>
    </source>
</evidence>
<dbReference type="EMBL" id="FWFX01000007">
    <property type="protein sequence ID" value="SLN50483.1"/>
    <property type="molecule type" value="Genomic_DNA"/>
</dbReference>
<dbReference type="RefSeq" id="WP_085806132.1">
    <property type="nucleotide sequence ID" value="NZ_FWFX01000007.1"/>
</dbReference>
<dbReference type="InterPro" id="IPR006660">
    <property type="entry name" value="Arsenate_reductase-like"/>
</dbReference>
<dbReference type="PANTHER" id="PTHR30041">
    <property type="entry name" value="ARSENATE REDUCTASE"/>
    <property type="match status" value="1"/>
</dbReference>
<dbReference type="Proteomes" id="UP000193061">
    <property type="component" value="Unassembled WGS sequence"/>
</dbReference>
<name>A0A1X6ZG31_9RHOB</name>
<comment type="similarity">
    <text evidence="1 6 7">Belongs to the ArsC family.</text>
</comment>
<keyword evidence="3 7" id="KW-0560">Oxidoreductase</keyword>
<dbReference type="PANTHER" id="PTHR30041:SF5">
    <property type="entry name" value="ARSENATE REDUCTASE-RELATED"/>
    <property type="match status" value="1"/>
</dbReference>
<evidence type="ECO:0000256" key="1">
    <source>
        <dbReference type="ARBA" id="ARBA00007198"/>
    </source>
</evidence>
<evidence type="ECO:0000256" key="3">
    <source>
        <dbReference type="ARBA" id="ARBA00023002"/>
    </source>
</evidence>
<evidence type="ECO:0000313" key="9">
    <source>
        <dbReference type="Proteomes" id="UP000193061"/>
    </source>
</evidence>
<dbReference type="EC" id="1.20.4.1" evidence="4 7"/>
<dbReference type="GO" id="GO:0008794">
    <property type="term" value="F:arsenate reductase (glutaredoxin) activity"/>
    <property type="evidence" value="ECO:0007669"/>
    <property type="project" value="UniProtKB-UniRule"/>
</dbReference>
<comment type="catalytic activity">
    <reaction evidence="7">
        <text>[glutaredoxin]-dithiol + arsenate + glutathione + H(+) = glutathionyl-S-S-[glutaredoxin] + arsenite + H2O</text>
        <dbReference type="Rhea" id="RHEA:22016"/>
        <dbReference type="Rhea" id="RHEA-COMP:10729"/>
        <dbReference type="Rhea" id="RHEA-COMP:17668"/>
        <dbReference type="ChEBI" id="CHEBI:15377"/>
        <dbReference type="ChEBI" id="CHEBI:15378"/>
        <dbReference type="ChEBI" id="CHEBI:29242"/>
        <dbReference type="ChEBI" id="CHEBI:29950"/>
        <dbReference type="ChEBI" id="CHEBI:48597"/>
        <dbReference type="ChEBI" id="CHEBI:57925"/>
        <dbReference type="ChEBI" id="CHEBI:146199"/>
        <dbReference type="EC" id="1.20.4.1"/>
    </reaction>
</comment>
<dbReference type="AlphaFoldDB" id="A0A1X6ZG31"/>
<dbReference type="GO" id="GO:0046685">
    <property type="term" value="P:response to arsenic-containing substance"/>
    <property type="evidence" value="ECO:0007669"/>
    <property type="project" value="UniProtKB-KW"/>
</dbReference>
<dbReference type="NCBIfam" id="TIGR00014">
    <property type="entry name" value="arsC"/>
    <property type="match status" value="1"/>
</dbReference>
<dbReference type="Pfam" id="PF03960">
    <property type="entry name" value="ArsC"/>
    <property type="match status" value="1"/>
</dbReference>
<keyword evidence="9" id="KW-1185">Reference proteome</keyword>
<dbReference type="PROSITE" id="PS51353">
    <property type="entry name" value="ARSC"/>
    <property type="match status" value="1"/>
</dbReference>
<dbReference type="InterPro" id="IPR036249">
    <property type="entry name" value="Thioredoxin-like_sf"/>
</dbReference>
<keyword evidence="2" id="KW-0059">Arsenical resistance</keyword>
<dbReference type="OrthoDB" id="9790554at2"/>
<accession>A0A1X6ZG31</accession>
<evidence type="ECO:0000256" key="6">
    <source>
        <dbReference type="PROSITE-ProRule" id="PRU01282"/>
    </source>
</evidence>
<organism evidence="8 9">
    <name type="scientific">Roseovarius albus</name>
    <dbReference type="NCBI Taxonomy" id="1247867"/>
    <lineage>
        <taxon>Bacteria</taxon>
        <taxon>Pseudomonadati</taxon>
        <taxon>Pseudomonadota</taxon>
        <taxon>Alphaproteobacteria</taxon>
        <taxon>Rhodobacterales</taxon>
        <taxon>Roseobacteraceae</taxon>
        <taxon>Roseovarius</taxon>
    </lineage>
</organism>
<evidence type="ECO:0000256" key="4">
    <source>
        <dbReference type="ARBA" id="ARBA00038969"/>
    </source>
</evidence>
<evidence type="ECO:0000256" key="5">
    <source>
        <dbReference type="ARBA" id="ARBA00039879"/>
    </source>
</evidence>
<reference evidence="8 9" key="1">
    <citation type="submission" date="2017-03" db="EMBL/GenBank/DDBJ databases">
        <authorList>
            <person name="Afonso C.L."/>
            <person name="Miller P.J."/>
            <person name="Scott M.A."/>
            <person name="Spackman E."/>
            <person name="Goraichik I."/>
            <person name="Dimitrov K.M."/>
            <person name="Suarez D.L."/>
            <person name="Swayne D.E."/>
        </authorList>
    </citation>
    <scope>NUCLEOTIDE SEQUENCE [LARGE SCALE GENOMIC DNA]</scope>
    <source>
        <strain evidence="8 9">CECT 7450</strain>
    </source>
</reference>
<proteinExistence type="inferred from homology"/>
<gene>
    <name evidence="8" type="primary">arsC_1</name>
    <name evidence="8" type="ORF">ROA7450_02503</name>
</gene>
<dbReference type="CDD" id="cd03034">
    <property type="entry name" value="ArsC_ArsC"/>
    <property type="match status" value="1"/>
</dbReference>
<dbReference type="SUPFAM" id="SSF52833">
    <property type="entry name" value="Thioredoxin-like"/>
    <property type="match status" value="1"/>
</dbReference>
<dbReference type="InterPro" id="IPR006659">
    <property type="entry name" value="Arsenate_reductase"/>
</dbReference>
<dbReference type="Gene3D" id="3.40.30.10">
    <property type="entry name" value="Glutaredoxin"/>
    <property type="match status" value="1"/>
</dbReference>